<evidence type="ECO:0000256" key="1">
    <source>
        <dbReference type="PIRNR" id="PIRNR005700"/>
    </source>
</evidence>
<dbReference type="SUPFAM" id="SSF54001">
    <property type="entry name" value="Cysteine proteinases"/>
    <property type="match status" value="1"/>
</dbReference>
<dbReference type="RefSeq" id="WP_057952934.1">
    <property type="nucleotide sequence ID" value="NZ_CP013118.1"/>
</dbReference>
<accession>A0A0S2HZP2</accession>
<sequence precursor="true">MKAHLSTNLIMVFIVGFLSYSNAQETENTTAYDFNIVKELPHTMAKDQGRAGTCWSFATTSFLESEIMRMGKDSVDLSEMFFVYHAYLDKAQRYIMRHGQTNFSQGGQAHDVMNVIREEGMVPEAAYTGIAYEGTEHNHSEVVAMMHGMLDKLAEQRRKMPLWIDAFRAVMDVYFGILPENFEWNGKKVTSKEFQKSLGVNPDDYVELTSYEFYPYYTSVNLDIPDNWSFDHYYNVKLEELIGTIDYAIAEGYTVCWDGDVSEHGFNHGKGFAVLPIEDVLKDESYLNDIAPEKEVTTDLREATFMSQKSTDDHLMHLIGTSEDREGNPYYIIKNSWNHNSNDFQGKLHMSLPFVKAKTIAIMVHKDAVPKELRKKLDF</sequence>
<proteinExistence type="inferred from homology"/>
<feature type="active site" evidence="2">
    <location>
        <position position="314"/>
    </location>
</feature>
<dbReference type="Pfam" id="PF03051">
    <property type="entry name" value="Peptidase_C1_2"/>
    <property type="match status" value="1"/>
</dbReference>
<evidence type="ECO:0000313" key="4">
    <source>
        <dbReference type="EMBL" id="ALO15474.1"/>
    </source>
</evidence>
<keyword evidence="1" id="KW-0645">Protease</keyword>
<evidence type="ECO:0000256" key="2">
    <source>
        <dbReference type="PIRSR" id="PIRSR005700-1"/>
    </source>
</evidence>
<keyword evidence="1" id="KW-0378">Hydrolase</keyword>
<dbReference type="AlphaFoldDB" id="A0A0S2HZP2"/>
<name>A0A0S2HZP2_9BACT</name>
<feature type="signal peptide" evidence="3">
    <location>
        <begin position="1"/>
        <end position="23"/>
    </location>
</feature>
<feature type="chain" id="PRO_5006599562" description="Aminopeptidase" evidence="3">
    <location>
        <begin position="24"/>
        <end position="379"/>
    </location>
</feature>
<dbReference type="OrthoDB" id="9814054at2"/>
<comment type="similarity">
    <text evidence="1">Belongs to the peptidase C1 family.</text>
</comment>
<dbReference type="GO" id="GO:0006508">
    <property type="term" value="P:proteolysis"/>
    <property type="evidence" value="ECO:0007669"/>
    <property type="project" value="UniProtKB-KW"/>
</dbReference>
<keyword evidence="1" id="KW-0031">Aminopeptidase</keyword>
<keyword evidence="3" id="KW-0732">Signal</keyword>
<keyword evidence="5" id="KW-1185">Reference proteome</keyword>
<dbReference type="InterPro" id="IPR038765">
    <property type="entry name" value="Papain-like_cys_pep_sf"/>
</dbReference>
<keyword evidence="1" id="KW-0788">Thiol protease</keyword>
<organism evidence="4 5">
    <name type="scientific">Salinivirga cyanobacteriivorans</name>
    <dbReference type="NCBI Taxonomy" id="1307839"/>
    <lineage>
        <taxon>Bacteria</taxon>
        <taxon>Pseudomonadati</taxon>
        <taxon>Bacteroidota</taxon>
        <taxon>Bacteroidia</taxon>
        <taxon>Bacteroidales</taxon>
        <taxon>Salinivirgaceae</taxon>
        <taxon>Salinivirga</taxon>
    </lineage>
</organism>
<protein>
    <recommendedName>
        <fullName evidence="1">Aminopeptidase</fullName>
    </recommendedName>
</protein>
<evidence type="ECO:0000256" key="3">
    <source>
        <dbReference type="SAM" id="SignalP"/>
    </source>
</evidence>
<dbReference type="EMBL" id="CP013118">
    <property type="protein sequence ID" value="ALO15474.1"/>
    <property type="molecule type" value="Genomic_DNA"/>
</dbReference>
<evidence type="ECO:0000313" key="5">
    <source>
        <dbReference type="Proteomes" id="UP000064893"/>
    </source>
</evidence>
<dbReference type="KEGG" id="blq:L21SP5_01833"/>
<dbReference type="Gene3D" id="3.90.70.10">
    <property type="entry name" value="Cysteine proteinases"/>
    <property type="match status" value="1"/>
</dbReference>
<dbReference type="InterPro" id="IPR004134">
    <property type="entry name" value="Peptidase_C1B"/>
</dbReference>
<dbReference type="PIRSF" id="PIRSF005700">
    <property type="entry name" value="PepC"/>
    <property type="match status" value="1"/>
</dbReference>
<dbReference type="PROSITE" id="PS00139">
    <property type="entry name" value="THIOL_PROTEASE_CYS"/>
    <property type="match status" value="1"/>
</dbReference>
<feature type="active site" evidence="2">
    <location>
        <position position="335"/>
    </location>
</feature>
<dbReference type="InterPro" id="IPR000169">
    <property type="entry name" value="Pept_cys_AS"/>
</dbReference>
<reference evidence="4 5" key="1">
    <citation type="submission" date="2015-11" db="EMBL/GenBank/DDBJ databases">
        <title>Description and complete genome sequence of a novel strain predominating in hypersaline microbial mats and representing a new family of the Bacteriodetes phylum.</title>
        <authorList>
            <person name="Spring S."/>
            <person name="Bunk B."/>
            <person name="Sproer C."/>
            <person name="Klenk H.-P."/>
        </authorList>
    </citation>
    <scope>NUCLEOTIDE SEQUENCE [LARGE SCALE GENOMIC DNA]</scope>
    <source>
        <strain evidence="4 5">L21-Spi-D4</strain>
    </source>
</reference>
<dbReference type="STRING" id="1307839.L21SP5_01833"/>
<feature type="active site" evidence="2">
    <location>
        <position position="54"/>
    </location>
</feature>
<dbReference type="Proteomes" id="UP000064893">
    <property type="component" value="Chromosome"/>
</dbReference>
<dbReference type="GO" id="GO:0070005">
    <property type="term" value="F:cysteine-type aminopeptidase activity"/>
    <property type="evidence" value="ECO:0007669"/>
    <property type="project" value="InterPro"/>
</dbReference>
<gene>
    <name evidence="4" type="ORF">L21SP5_01833</name>
</gene>
<dbReference type="PATRIC" id="fig|1307839.3.peg.1939"/>